<dbReference type="EMBL" id="CP126657">
    <property type="protein sequence ID" value="WJZ97048.1"/>
    <property type="molecule type" value="Genomic_DNA"/>
</dbReference>
<proteinExistence type="predicted"/>
<evidence type="ECO:0000259" key="1">
    <source>
        <dbReference type="SMART" id="SM00493"/>
    </source>
</evidence>
<dbReference type="CDD" id="cd01029">
    <property type="entry name" value="TOPRIM_primases"/>
    <property type="match status" value="1"/>
</dbReference>
<dbReference type="SMART" id="SM00493">
    <property type="entry name" value="TOPRIM"/>
    <property type="match status" value="1"/>
</dbReference>
<gene>
    <name evidence="2" type="ORF">VitviT2T_015682</name>
</gene>
<dbReference type="PANTHER" id="PTHR12873:SF6">
    <property type="entry name" value="TOPRIM DOMAIN-CONTAINING PROTEIN"/>
    <property type="match status" value="1"/>
</dbReference>
<keyword evidence="3" id="KW-1185">Reference proteome</keyword>
<dbReference type="InterPro" id="IPR027032">
    <property type="entry name" value="Twinkle-like"/>
</dbReference>
<feature type="domain" description="Toprim" evidence="1">
    <location>
        <begin position="243"/>
        <end position="332"/>
    </location>
</feature>
<dbReference type="Proteomes" id="UP001227230">
    <property type="component" value="Chromosome 10"/>
</dbReference>
<evidence type="ECO:0000313" key="3">
    <source>
        <dbReference type="Proteomes" id="UP001227230"/>
    </source>
</evidence>
<organism evidence="2 3">
    <name type="scientific">Vitis vinifera</name>
    <name type="common">Grape</name>
    <dbReference type="NCBI Taxonomy" id="29760"/>
    <lineage>
        <taxon>Eukaryota</taxon>
        <taxon>Viridiplantae</taxon>
        <taxon>Streptophyta</taxon>
        <taxon>Embryophyta</taxon>
        <taxon>Tracheophyta</taxon>
        <taxon>Spermatophyta</taxon>
        <taxon>Magnoliopsida</taxon>
        <taxon>eudicotyledons</taxon>
        <taxon>Gunneridae</taxon>
        <taxon>Pentapetalae</taxon>
        <taxon>rosids</taxon>
        <taxon>Vitales</taxon>
        <taxon>Vitaceae</taxon>
        <taxon>Viteae</taxon>
        <taxon>Vitis</taxon>
    </lineage>
</organism>
<dbReference type="SUPFAM" id="SSF56731">
    <property type="entry name" value="DNA primase core"/>
    <property type="match status" value="1"/>
</dbReference>
<dbReference type="InterPro" id="IPR034154">
    <property type="entry name" value="TOPRIM_DnaG/twinkle"/>
</dbReference>
<reference evidence="2 3" key="1">
    <citation type="journal article" date="2023" name="Hortic Res">
        <title>The complete reference genome for grapevine (Vitis vinifera L.) genetics and breeding.</title>
        <authorList>
            <person name="Shi X."/>
            <person name="Cao S."/>
            <person name="Wang X."/>
            <person name="Huang S."/>
            <person name="Wang Y."/>
            <person name="Liu Z."/>
            <person name="Liu W."/>
            <person name="Leng X."/>
            <person name="Peng Y."/>
            <person name="Wang N."/>
            <person name="Wang Y."/>
            <person name="Ma Z."/>
            <person name="Xu X."/>
            <person name="Zhang F."/>
            <person name="Xue H."/>
            <person name="Zhong H."/>
            <person name="Wang Y."/>
            <person name="Zhang K."/>
            <person name="Velt A."/>
            <person name="Avia K."/>
            <person name="Holtgrawe D."/>
            <person name="Grimplet J."/>
            <person name="Matus J.T."/>
            <person name="Ware D."/>
            <person name="Wu X."/>
            <person name="Wang H."/>
            <person name="Liu C."/>
            <person name="Fang Y."/>
            <person name="Rustenholz C."/>
            <person name="Cheng Z."/>
            <person name="Xiao H."/>
            <person name="Zhou Y."/>
        </authorList>
    </citation>
    <scope>NUCLEOTIDE SEQUENCE [LARGE SCALE GENOMIC DNA]</scope>
    <source>
        <strain evidence="3">cv. Pinot noir / PN40024</strain>
        <tissue evidence="2">Leaf</tissue>
    </source>
</reference>
<name>A0ABY9CNC5_VITVI</name>
<protein>
    <recommendedName>
        <fullName evidence="1">Toprim domain-containing protein</fullName>
    </recommendedName>
</protein>
<dbReference type="InterPro" id="IPR006171">
    <property type="entry name" value="TOPRIM_dom"/>
</dbReference>
<accession>A0ABY9CNC5</accession>
<dbReference type="PANTHER" id="PTHR12873">
    <property type="entry name" value="T7-LIKE MITOCHONDRIAL DNA HELICASE"/>
    <property type="match status" value="1"/>
</dbReference>
<dbReference type="Gene3D" id="3.40.1360.10">
    <property type="match status" value="1"/>
</dbReference>
<dbReference type="Pfam" id="PF13662">
    <property type="entry name" value="Toprim_4"/>
    <property type="match status" value="1"/>
</dbReference>
<evidence type="ECO:0000313" key="2">
    <source>
        <dbReference type="EMBL" id="WJZ97048.1"/>
    </source>
</evidence>
<sequence length="380" mass="42912">MPQLLAALLPSKQWLKSTFWLQHFLSFASPPKPVFLFQSTSSGFRFNSYAANRRLSTIPVRLDQPEDGSSDLDKLRVLRQKIEVSGITLDDSCVPGRYHHLICPKCNGGQLMERSLSLHITQDRNFAMWRCFRSTCGWAGRVFPESSAAYSEVTNNWMTVDSLGLEPLGDKLIAYFGERMISEKTLWRNAVMQLSGNQSVIALTYRQNGRLVGCKYRSMGKRFWQEKGTEKILYGLDDIQEANEIIIVEGEVDKLSVEEAGFCNCVSVPGGAPQKVSAKELPSLDKDTAYHYLWNCKEYLDKASRIILATDGDSPGQALAEELARRLGKERCWRVSWPKKEDSSCFKDANEVLKNLGADALREVIENAELYEVNSSIQEI</sequence>